<evidence type="ECO:0000313" key="4">
    <source>
        <dbReference type="Proteomes" id="UP001208570"/>
    </source>
</evidence>
<feature type="compositionally biased region" description="Polar residues" evidence="2">
    <location>
        <begin position="2526"/>
        <end position="2540"/>
    </location>
</feature>
<feature type="compositionally biased region" description="Polar residues" evidence="2">
    <location>
        <begin position="428"/>
        <end position="438"/>
    </location>
</feature>
<reference evidence="3" key="1">
    <citation type="journal article" date="2023" name="Mol. Biol. Evol.">
        <title>Third-Generation Sequencing Reveals the Adaptive Role of the Epigenome in Three Deep-Sea Polychaetes.</title>
        <authorList>
            <person name="Perez M."/>
            <person name="Aroh O."/>
            <person name="Sun Y."/>
            <person name="Lan Y."/>
            <person name="Juniper S.K."/>
            <person name="Young C.R."/>
            <person name="Angers B."/>
            <person name="Qian P.Y."/>
        </authorList>
    </citation>
    <scope>NUCLEOTIDE SEQUENCE</scope>
    <source>
        <strain evidence="3">P08H-3</strain>
    </source>
</reference>
<protein>
    <submittedName>
        <fullName evidence="3">Uncharacterized protein</fullName>
    </submittedName>
</protein>
<feature type="region of interest" description="Disordered" evidence="2">
    <location>
        <begin position="566"/>
        <end position="616"/>
    </location>
</feature>
<feature type="region of interest" description="Disordered" evidence="2">
    <location>
        <begin position="1"/>
        <end position="56"/>
    </location>
</feature>
<feature type="coiled-coil region" evidence="1">
    <location>
        <begin position="2009"/>
        <end position="2045"/>
    </location>
</feature>
<keyword evidence="4" id="KW-1185">Reference proteome</keyword>
<feature type="region of interest" description="Disordered" evidence="2">
    <location>
        <begin position="659"/>
        <end position="678"/>
    </location>
</feature>
<feature type="region of interest" description="Disordered" evidence="2">
    <location>
        <begin position="402"/>
        <end position="441"/>
    </location>
</feature>
<feature type="region of interest" description="Disordered" evidence="2">
    <location>
        <begin position="1856"/>
        <end position="1878"/>
    </location>
</feature>
<keyword evidence="1" id="KW-0175">Coiled coil</keyword>
<feature type="coiled-coil region" evidence="1">
    <location>
        <begin position="2105"/>
        <end position="2179"/>
    </location>
</feature>
<comment type="caution">
    <text evidence="3">The sequence shown here is derived from an EMBL/GenBank/DDBJ whole genome shotgun (WGS) entry which is preliminary data.</text>
</comment>
<evidence type="ECO:0000256" key="2">
    <source>
        <dbReference type="SAM" id="MobiDB-lite"/>
    </source>
</evidence>
<feature type="compositionally biased region" description="Polar residues" evidence="2">
    <location>
        <begin position="1856"/>
        <end position="1867"/>
    </location>
</feature>
<evidence type="ECO:0000313" key="3">
    <source>
        <dbReference type="EMBL" id="KAK2155369.1"/>
    </source>
</evidence>
<dbReference type="Proteomes" id="UP001208570">
    <property type="component" value="Unassembled WGS sequence"/>
</dbReference>
<feature type="coiled-coil region" evidence="1">
    <location>
        <begin position="1724"/>
        <end position="1796"/>
    </location>
</feature>
<feature type="region of interest" description="Disordered" evidence="2">
    <location>
        <begin position="2512"/>
        <end position="2544"/>
    </location>
</feature>
<name>A0AAD9JLN2_9ANNE</name>
<organism evidence="3 4">
    <name type="scientific">Paralvinella palmiformis</name>
    <dbReference type="NCBI Taxonomy" id="53620"/>
    <lineage>
        <taxon>Eukaryota</taxon>
        <taxon>Metazoa</taxon>
        <taxon>Spiralia</taxon>
        <taxon>Lophotrochozoa</taxon>
        <taxon>Annelida</taxon>
        <taxon>Polychaeta</taxon>
        <taxon>Sedentaria</taxon>
        <taxon>Canalipalpata</taxon>
        <taxon>Terebellida</taxon>
        <taxon>Terebelliformia</taxon>
        <taxon>Alvinellidae</taxon>
        <taxon>Paralvinella</taxon>
    </lineage>
</organism>
<feature type="coiled-coil region" evidence="1">
    <location>
        <begin position="2302"/>
        <end position="2456"/>
    </location>
</feature>
<feature type="compositionally biased region" description="Low complexity" evidence="2">
    <location>
        <begin position="8"/>
        <end position="41"/>
    </location>
</feature>
<feature type="compositionally biased region" description="Basic and acidic residues" evidence="2">
    <location>
        <begin position="1643"/>
        <end position="1652"/>
    </location>
</feature>
<feature type="compositionally biased region" description="Polar residues" evidence="2">
    <location>
        <begin position="598"/>
        <end position="608"/>
    </location>
</feature>
<accession>A0AAD9JLN2</accession>
<feature type="compositionally biased region" description="Polar residues" evidence="2">
    <location>
        <begin position="1653"/>
        <end position="1678"/>
    </location>
</feature>
<sequence>MEHSDQDSFSTSSSSSSISISSPSSSSSSSSSTSTLLNLSPLPSPGLSPVPHSRTDYFHGYDTDDLITVKGPAENNGVITQDMNVVAVDGSEADTEWSDAADEGNCSDHTTETLTASDIEKDLSPSEIATIKGQNVDIREAIERSSVIMKPRLHRRSHTIGHAPVVSQYGDAADLIMDRIDKELFKMTKGSGVHERKAKLNREQRDFLRQQGVEFDTGDETVGDKPSLQESLAKLRANKSFEKTPDEGDTGLGSVDDPGSEAEAAMSTQIVGKADVYSRNGTESSEEEDERKGSYAEIDSDSAKQLDEKYKLIMTSKKGDTLKELKLSEHGSVQTEDFEAKFHEMCIQSVSKCTAPTCSKNQRTDSLTDLESIKTEDIEKEYRKTLITDASRDSSPIKRMIPRSSKTRAAKAQVTLATPTKRKRMRNARQSQPPNSDIESIKTEDFENQFQSMVVKQVANVPITTFDRFIVDSDLDTITSQAIRDKFLSALNKTGIADSEQSSDAESRIDTLVEQKIQEILQKVKSNGDYSDMDSVRAYQGSPVFHHIEEESEEEVTVTPVHSVSRLGKAKMSSRRSPLTQRVRHHCRQPVPERTDDSSSLPWTSDTASSVSSGNISDISDQIQCQHTFGPRSVTSLNHFSLPPSLKFSCSDSSYHSSLSSSLTRSAPDDVEGSRVSTKSCVDDDSAVSLVGCEVSGQGVLPLQILRDVFYKNTLLDSETTHDKLPPHDLIVPNDGSEMAVSHVSDTMEDTGNWISGIRSRNIRSTIFNSNTGESSMSSSASLLHDLSWSSDQLSTFLTDSPIQSRKIWADHTDNSHSRRFSWSSAAEEILASIGFSATDSALPERFAKDWLSKILRVKELLSHQKRTNVWDSLSSVSKYRRFSDLEFDTKKRLSDVMSLSSLRRDSTSSERHNDQNESLEKLIRIIERQRIMLGMTSDEALRHRRKFSLSRQKSLPTFLHTLSEEDEASLDLSRNRYKCDSLISTESSTSQFSSKFIHDDQTSDTVLYASNCNANKADVFRYCFKPDTCSSSTNIDNDIQLSGNDADTKDSVNFKSSSCYDRKINESKCDKVSNILSTVTHPNIDSKAVSVIRSSCMSAQSTVTSDRNCHVGNVSERAEFPQTSVFNLDIVPKPAVLSTPVTIEEEKQIIRPPGSAHDQVHLIREPLSTLASFSPVHVTELNKPNFHKPNYGRSNSLDSMQEIKLCLPDEARKTEASMRQVHITGCDYTKATNCSGDAMIRKLSRTLLEQMTTYTNASVHVSDGTLSPLELILSNSDSAFDSDCYYLATDQSTQCFESDFEVEFKLLPYGEGKGKRSVLDAETQTEASKYDNKIKTEDGCWPTTCFINVSCQTESMICNNPTLTSPFCYMCQKCKDKEHDVITDRSRSTYNVDQGIPSADIHPEHEILLNTIRRLRKKTTRIKRKEHKVTSDTRLSDHIKVILGGSSTNKLVACSSSKSIMSKPDENNLVGFVSYQGIKSYTQQHDILSGKSSSLILNSSSSDFSERYERWRMSRDSSQEEQCSKRLEAGETLNLKVKGPILEGYQKPFDVITERKEERDDVPAFYDLPATYNKRAFNLRRLCLKRQSGFEREFSSTTNLEKANLEIKEKYERKIKQYDDGLDLGDEAQEIERQSAQIRKELESEGWHSSEHLTTSSPHRSKTPTMNGSRTRSPNLQVTYPGVSHSLGLSRSFTSLPTHLEVDPSLKMRDILSKLQLEIIRTKKEQQIVNQSLEQSKEKLREHQLEIKTAEKQVKENRAKAENARSELMLTEFKRDSARKEIEHLREEVKKKRSEFELFLDTEDTTDGSTSAELTKLRNLKLSRTEVAKMLAEREEFLKKQESLERQYKELESQLTSAKDSIINDQKSSRQREDTLQEDLDSYEARLHEANTECSNLRKKVETLESERKKQQEQNEQIVSKKCAEYDESMTHLQEQMAGLKQANSEIVADLRKQLSEVTEKLAKGTVELQVKDETIMKIQEQTLSLQAKLSEQTELIFTLRDENKNCAIKLQEEKDNAVAQLKQRAEEDKNHALDELAQELEHQHNLLISQAELRFRQELSELQGQLTAKDLELEVIRDKLRQQESMGKQLADQIRSEANMRFRQLVQEERTKWEEDKEQEINRQLSVMRNEMEKTATQLREELIAERQLVDSQLKQIMELKKELEGAKIQNRQSIREKLLAYSHARDNADYDKARQMDILRERIEEESHHSVERLRDTIHRLEDELDHVRKENKQLISHEQEVMNNMETHDRAILNEINDECRKIASVIGITPRVVTFTSYSLSGRSGKSPMKAAVGTALNNLRNSSEELRNQMKETKDDHDTQKQAIKSLEKEKKEAVDHIKHKMQKEKLKALETLKDRLIKEHLEEVDKLHKSLGKGKSMHKALRQKDSELQEIQFNMKKWKNETTERLAAQFQEEMSRELEKRMKEYKKQQREWERERVTQQRELHRLERELHMRSSTTDGGSYGNTSNRTTLLYGTPLRATHPAADSDTAKMLKQLQGKVKHLETENTSLKRSKKLSSSTPDLQNLISNHSFTDTPKRDDHVIRQLEVQLERTENRLRLTEERGEKNESLLNQKLLELSKLQSTLTQQTKELMQLERAYSQLQQRLSLQSGRLTLSR</sequence>
<dbReference type="EMBL" id="JAODUP010000242">
    <property type="protein sequence ID" value="KAK2155369.1"/>
    <property type="molecule type" value="Genomic_DNA"/>
</dbReference>
<evidence type="ECO:0000256" key="1">
    <source>
        <dbReference type="SAM" id="Coils"/>
    </source>
</evidence>
<feature type="region of interest" description="Disordered" evidence="2">
    <location>
        <begin position="1643"/>
        <end position="1678"/>
    </location>
</feature>
<feature type="coiled-coil region" evidence="1">
    <location>
        <begin position="2214"/>
        <end position="2241"/>
    </location>
</feature>
<proteinExistence type="predicted"/>
<gene>
    <name evidence="3" type="ORF">LSH36_242g08055</name>
</gene>
<feature type="coiled-coil region" evidence="1">
    <location>
        <begin position="2549"/>
        <end position="2618"/>
    </location>
</feature>
<feature type="region of interest" description="Disordered" evidence="2">
    <location>
        <begin position="239"/>
        <end position="300"/>
    </location>
</feature>